<evidence type="ECO:0000313" key="3">
    <source>
        <dbReference type="Proteomes" id="UP000004816"/>
    </source>
</evidence>
<evidence type="ECO:0000313" key="2">
    <source>
        <dbReference type="EMBL" id="EFV14715.1"/>
    </source>
</evidence>
<comment type="caution">
    <text evidence="2">The sequence shown here is derived from an EMBL/GenBank/DDBJ whole genome shotgun (WGS) entry which is preliminary data.</text>
</comment>
<keyword evidence="3" id="KW-1185">Reference proteome</keyword>
<dbReference type="RefSeq" id="WP_007467351.1">
    <property type="nucleotide sequence ID" value="NZ_KI391954.1"/>
</dbReference>
<evidence type="ECO:0000256" key="1">
    <source>
        <dbReference type="SAM" id="SignalP"/>
    </source>
</evidence>
<dbReference type="EMBL" id="ACZI02000003">
    <property type="protein sequence ID" value="EFV14715.1"/>
    <property type="molecule type" value="Genomic_DNA"/>
</dbReference>
<proteinExistence type="predicted"/>
<accession>E5XLN7</accession>
<evidence type="ECO:0008006" key="4">
    <source>
        <dbReference type="Google" id="ProtNLM"/>
    </source>
</evidence>
<keyword evidence="1" id="KW-0732">Signal</keyword>
<dbReference type="Proteomes" id="UP000004816">
    <property type="component" value="Unassembled WGS sequence"/>
</dbReference>
<name>E5XLN7_SEGRC</name>
<sequence length="185" mass="19454">MNHRFSIAALAVLALAGGTAGCSHAAPTPVPSSANAAQVAASTKVPGSINGAELVQMWNRLRMPCPDPGPSLPAGSRATEEALGDQLPTIQSVATALANTTATVPQEQVVALLQQLRAALLQVRAAMVDRAERSPDGARDELLKPAREAFDKFQTQVISALRGQGKLDPDLIDRFDINTTCPVRR</sequence>
<organism evidence="2 3">
    <name type="scientific">Segniliparus rugosus (strain ATCC BAA-974 / DSM 45345 / CCUG 50838 / CIP 108380 / JCM 13579 / CDC 945)</name>
    <dbReference type="NCBI Taxonomy" id="679197"/>
    <lineage>
        <taxon>Bacteria</taxon>
        <taxon>Bacillati</taxon>
        <taxon>Actinomycetota</taxon>
        <taxon>Actinomycetes</taxon>
        <taxon>Mycobacteriales</taxon>
        <taxon>Segniliparaceae</taxon>
        <taxon>Segniliparus</taxon>
    </lineage>
</organism>
<reference evidence="2 3" key="1">
    <citation type="journal article" date="2011" name="Stand. Genomic Sci.">
        <title>High quality draft genome sequence of Segniliparus rugosus CDC 945(T)= (ATCC BAA-974(T)).</title>
        <authorList>
            <person name="Earl A.M."/>
            <person name="Desjardins C.A."/>
            <person name="Fitzgerald M.G."/>
            <person name="Arachchi H.M."/>
            <person name="Zeng Q."/>
            <person name="Mehta T."/>
            <person name="Griggs A."/>
            <person name="Birren B.W."/>
            <person name="Toney N.C."/>
            <person name="Carr J."/>
            <person name="Posey J."/>
            <person name="Butler W.R."/>
        </authorList>
    </citation>
    <scope>NUCLEOTIDE SEQUENCE [LARGE SCALE GENOMIC DNA]</scope>
    <source>
        <strain evidence="3">ATCC BAA-974 / DSM 45345 / CCUG 50838 / CIP 108380 / JCM 13579 / CDC 945</strain>
    </source>
</reference>
<dbReference type="PROSITE" id="PS51257">
    <property type="entry name" value="PROKAR_LIPOPROTEIN"/>
    <property type="match status" value="1"/>
</dbReference>
<dbReference type="STRING" id="679197.HMPREF9336_00406"/>
<gene>
    <name evidence="2" type="ORF">HMPREF9336_00406</name>
</gene>
<dbReference type="HOGENOM" id="CLU_1460319_0_0_11"/>
<feature type="signal peptide" evidence="1">
    <location>
        <begin position="1"/>
        <end position="25"/>
    </location>
</feature>
<protein>
    <recommendedName>
        <fullName evidence="4">Lipoprotein</fullName>
    </recommendedName>
</protein>
<dbReference type="AlphaFoldDB" id="E5XLN7"/>
<feature type="chain" id="PRO_5003202881" description="Lipoprotein" evidence="1">
    <location>
        <begin position="26"/>
        <end position="185"/>
    </location>
</feature>